<evidence type="ECO:0000313" key="2">
    <source>
        <dbReference type="EMBL" id="MED6158816.1"/>
    </source>
</evidence>
<protein>
    <recommendedName>
        <fullName evidence="4">DUF4283 domain-containing protein</fullName>
    </recommendedName>
</protein>
<comment type="caution">
    <text evidence="2">The sequence shown here is derived from an EMBL/GenBank/DDBJ whole genome shotgun (WGS) entry which is preliminary data.</text>
</comment>
<dbReference type="Proteomes" id="UP001341840">
    <property type="component" value="Unassembled WGS sequence"/>
</dbReference>
<keyword evidence="3" id="KW-1185">Reference proteome</keyword>
<proteinExistence type="predicted"/>
<accession>A0ABU6UF87</accession>
<name>A0ABU6UF87_9FABA</name>
<dbReference type="EMBL" id="JASCZI010121006">
    <property type="protein sequence ID" value="MED6158816.1"/>
    <property type="molecule type" value="Genomic_DNA"/>
</dbReference>
<evidence type="ECO:0000256" key="1">
    <source>
        <dbReference type="SAM" id="MobiDB-lite"/>
    </source>
</evidence>
<feature type="region of interest" description="Disordered" evidence="1">
    <location>
        <begin position="174"/>
        <end position="194"/>
    </location>
</feature>
<reference evidence="2 3" key="1">
    <citation type="journal article" date="2023" name="Plants (Basel)">
        <title>Bridging the Gap: Combining Genomics and Transcriptomics Approaches to Understand Stylosanthes scabra, an Orphan Legume from the Brazilian Caatinga.</title>
        <authorList>
            <person name="Ferreira-Neto J.R.C."/>
            <person name="da Silva M.D."/>
            <person name="Binneck E."/>
            <person name="de Melo N.F."/>
            <person name="da Silva R.H."/>
            <person name="de Melo A.L.T.M."/>
            <person name="Pandolfi V."/>
            <person name="Bustamante F.O."/>
            <person name="Brasileiro-Vidal A.C."/>
            <person name="Benko-Iseppon A.M."/>
        </authorList>
    </citation>
    <scope>NUCLEOTIDE SEQUENCE [LARGE SCALE GENOMIC DNA]</scope>
    <source>
        <tissue evidence="2">Leaves</tissue>
    </source>
</reference>
<gene>
    <name evidence="2" type="ORF">PIB30_036324</name>
</gene>
<sequence>MTEPQKENQKDVPPPKTIDGIWAVDQRERLQRSLLGVCVKPIHFREVINRLLDEWNGQGDIECRDVGPYRCLVTFSTPEIRDQALHNPLLLSVFDEVRMHWGIFGNLSRRVWIEIMGIPVCLWCKENVVKVAEQWGKVVKLDDRYEESKSVESHPNLEENCTDSTENTESCLKVDETPMNGDAPPVTSGDRILNRPNVDDPQMIAIIEGE</sequence>
<evidence type="ECO:0000313" key="3">
    <source>
        <dbReference type="Proteomes" id="UP001341840"/>
    </source>
</evidence>
<organism evidence="2 3">
    <name type="scientific">Stylosanthes scabra</name>
    <dbReference type="NCBI Taxonomy" id="79078"/>
    <lineage>
        <taxon>Eukaryota</taxon>
        <taxon>Viridiplantae</taxon>
        <taxon>Streptophyta</taxon>
        <taxon>Embryophyta</taxon>
        <taxon>Tracheophyta</taxon>
        <taxon>Spermatophyta</taxon>
        <taxon>Magnoliopsida</taxon>
        <taxon>eudicotyledons</taxon>
        <taxon>Gunneridae</taxon>
        <taxon>Pentapetalae</taxon>
        <taxon>rosids</taxon>
        <taxon>fabids</taxon>
        <taxon>Fabales</taxon>
        <taxon>Fabaceae</taxon>
        <taxon>Papilionoideae</taxon>
        <taxon>50 kb inversion clade</taxon>
        <taxon>dalbergioids sensu lato</taxon>
        <taxon>Dalbergieae</taxon>
        <taxon>Pterocarpus clade</taxon>
        <taxon>Stylosanthes</taxon>
    </lineage>
</organism>
<evidence type="ECO:0008006" key="4">
    <source>
        <dbReference type="Google" id="ProtNLM"/>
    </source>
</evidence>